<evidence type="ECO:0008006" key="4">
    <source>
        <dbReference type="Google" id="ProtNLM"/>
    </source>
</evidence>
<gene>
    <name evidence="2" type="ORF">Raf01_18170</name>
</gene>
<feature type="transmembrane region" description="Helical" evidence="1">
    <location>
        <begin position="29"/>
        <end position="45"/>
    </location>
</feature>
<evidence type="ECO:0000313" key="3">
    <source>
        <dbReference type="Proteomes" id="UP000642748"/>
    </source>
</evidence>
<organism evidence="2 3">
    <name type="scientific">Rugosimonospora africana</name>
    <dbReference type="NCBI Taxonomy" id="556532"/>
    <lineage>
        <taxon>Bacteria</taxon>
        <taxon>Bacillati</taxon>
        <taxon>Actinomycetota</taxon>
        <taxon>Actinomycetes</taxon>
        <taxon>Micromonosporales</taxon>
        <taxon>Micromonosporaceae</taxon>
        <taxon>Rugosimonospora</taxon>
    </lineage>
</organism>
<protein>
    <recommendedName>
        <fullName evidence="4">YcxB-like protein</fullName>
    </recommendedName>
</protein>
<keyword evidence="3" id="KW-1185">Reference proteome</keyword>
<dbReference type="RefSeq" id="WP_203917310.1">
    <property type="nucleotide sequence ID" value="NZ_BONZ01000015.1"/>
</dbReference>
<accession>A0A8J3VP23</accession>
<reference evidence="2" key="1">
    <citation type="submission" date="2021-01" db="EMBL/GenBank/DDBJ databases">
        <title>Whole genome shotgun sequence of Rugosimonospora africana NBRC 104875.</title>
        <authorList>
            <person name="Komaki H."/>
            <person name="Tamura T."/>
        </authorList>
    </citation>
    <scope>NUCLEOTIDE SEQUENCE</scope>
    <source>
        <strain evidence="2">NBRC 104875</strain>
    </source>
</reference>
<dbReference type="Proteomes" id="UP000642748">
    <property type="component" value="Unassembled WGS sequence"/>
</dbReference>
<comment type="caution">
    <text evidence="2">The sequence shown here is derived from an EMBL/GenBank/DDBJ whole genome shotgun (WGS) entry which is preliminary data.</text>
</comment>
<keyword evidence="1" id="KW-0472">Membrane</keyword>
<dbReference type="EMBL" id="BONZ01000015">
    <property type="protein sequence ID" value="GIH13645.1"/>
    <property type="molecule type" value="Genomic_DNA"/>
</dbReference>
<dbReference type="AlphaFoldDB" id="A0A8J3VP23"/>
<keyword evidence="1" id="KW-0812">Transmembrane</keyword>
<evidence type="ECO:0000256" key="1">
    <source>
        <dbReference type="SAM" id="Phobius"/>
    </source>
</evidence>
<keyword evidence="1" id="KW-1133">Transmembrane helix</keyword>
<evidence type="ECO:0000313" key="2">
    <source>
        <dbReference type="EMBL" id="GIH13645.1"/>
    </source>
</evidence>
<proteinExistence type="predicted"/>
<sequence>MHIIIDAEPDLDRYAGAFRYVLRDAYRKVRILGAILAVLGVVLLALGTDAWPFGVGLLVIGVLYVIYIPRKSVRTSIRALPLVMRQPQRIEIGDPGVRILSPLMSTEYAWAAFEKTQEIPGQLLLMLGKRQVLPVPITTVPPEQLAELRDFLANRAFVRQ</sequence>
<feature type="transmembrane region" description="Helical" evidence="1">
    <location>
        <begin position="51"/>
        <end position="68"/>
    </location>
</feature>
<name>A0A8J3VP23_9ACTN</name>